<keyword evidence="2" id="KW-0812">Transmembrane</keyword>
<feature type="transmembrane region" description="Helical" evidence="2">
    <location>
        <begin position="85"/>
        <end position="106"/>
    </location>
</feature>
<evidence type="ECO:0000313" key="3">
    <source>
        <dbReference type="EMBL" id="MBB4623717.1"/>
    </source>
</evidence>
<sequence>MNVLETILNFLTDLARIIFPRKRKPAAGDCPCSHPLPAPPEPPLPPDEGDGSDPDLHRGDSLALTQGDWGNRRDGKKNLPPGADWLGMSGYSLMLMGGVGCLYKWFIA</sequence>
<gene>
    <name evidence="3" type="ORF">GGQ57_003633</name>
</gene>
<evidence type="ECO:0000256" key="1">
    <source>
        <dbReference type="SAM" id="MobiDB-lite"/>
    </source>
</evidence>
<evidence type="ECO:0000256" key="2">
    <source>
        <dbReference type="SAM" id="Phobius"/>
    </source>
</evidence>
<accession>A0ABR6KQC4</accession>
<dbReference type="EMBL" id="JACHOC010000007">
    <property type="protein sequence ID" value="MBB4623717.1"/>
    <property type="molecule type" value="Genomic_DNA"/>
</dbReference>
<organism evidence="3 4">
    <name type="scientific">Parabacteroides faecis</name>
    <dbReference type="NCBI Taxonomy" id="1217282"/>
    <lineage>
        <taxon>Bacteria</taxon>
        <taxon>Pseudomonadati</taxon>
        <taxon>Bacteroidota</taxon>
        <taxon>Bacteroidia</taxon>
        <taxon>Bacteroidales</taxon>
        <taxon>Tannerellaceae</taxon>
        <taxon>Parabacteroides</taxon>
    </lineage>
</organism>
<protein>
    <submittedName>
        <fullName evidence="3">Uncharacterized protein</fullName>
    </submittedName>
</protein>
<keyword evidence="2" id="KW-1133">Transmembrane helix</keyword>
<keyword evidence="4" id="KW-1185">Reference proteome</keyword>
<dbReference type="RefSeq" id="WP_183671689.1">
    <property type="nucleotide sequence ID" value="NZ_BMPB01000008.1"/>
</dbReference>
<feature type="compositionally biased region" description="Pro residues" evidence="1">
    <location>
        <begin position="34"/>
        <end position="46"/>
    </location>
</feature>
<proteinExistence type="predicted"/>
<name>A0ABR6KQC4_9BACT</name>
<dbReference type="Proteomes" id="UP000533637">
    <property type="component" value="Unassembled WGS sequence"/>
</dbReference>
<comment type="caution">
    <text evidence="3">The sequence shown here is derived from an EMBL/GenBank/DDBJ whole genome shotgun (WGS) entry which is preliminary data.</text>
</comment>
<feature type="region of interest" description="Disordered" evidence="1">
    <location>
        <begin position="24"/>
        <end position="81"/>
    </location>
</feature>
<keyword evidence="2" id="KW-0472">Membrane</keyword>
<reference evidence="3 4" key="1">
    <citation type="submission" date="2020-08" db="EMBL/GenBank/DDBJ databases">
        <title>Genomic Encyclopedia of Type Strains, Phase IV (KMG-IV): sequencing the most valuable type-strain genomes for metagenomic binning, comparative biology and taxonomic classification.</title>
        <authorList>
            <person name="Goeker M."/>
        </authorList>
    </citation>
    <scope>NUCLEOTIDE SEQUENCE [LARGE SCALE GENOMIC DNA]</scope>
    <source>
        <strain evidence="3 4">DSM 102983</strain>
    </source>
</reference>
<evidence type="ECO:0000313" key="4">
    <source>
        <dbReference type="Proteomes" id="UP000533637"/>
    </source>
</evidence>